<keyword evidence="4" id="KW-0804">Transcription</keyword>
<evidence type="ECO:0000256" key="4">
    <source>
        <dbReference type="ARBA" id="ARBA00023163"/>
    </source>
</evidence>
<dbReference type="SMART" id="SM00422">
    <property type="entry name" value="HTH_MERR"/>
    <property type="match status" value="1"/>
</dbReference>
<evidence type="ECO:0000313" key="7">
    <source>
        <dbReference type="EMBL" id="RHK03659.1"/>
    </source>
</evidence>
<dbReference type="InterPro" id="IPR009061">
    <property type="entry name" value="DNA-bd_dom_put_sf"/>
</dbReference>
<dbReference type="GO" id="GO:0003677">
    <property type="term" value="F:DNA binding"/>
    <property type="evidence" value="ECO:0007669"/>
    <property type="project" value="UniProtKB-KW"/>
</dbReference>
<evidence type="ECO:0000259" key="6">
    <source>
        <dbReference type="PROSITE" id="PS50937"/>
    </source>
</evidence>
<sequence length="149" mass="17213">MTYTISQVAKALNIPASTIRYYDKEGLLPTLARKESGYRLFSDTEIEMLELIECLKETGMTIKEIKDYAQLTRLGDDSLQERHKMFLEQKKALQAQIDALQQSMALIDHKCWYYESAIAAGTEQIHFPIKMSLRNKEKFQALTAQSEDR</sequence>
<evidence type="ECO:0000256" key="3">
    <source>
        <dbReference type="ARBA" id="ARBA00023125"/>
    </source>
</evidence>
<dbReference type="Pfam" id="PF13411">
    <property type="entry name" value="MerR_1"/>
    <property type="match status" value="1"/>
</dbReference>
<dbReference type="EMBL" id="QRMZ01000033">
    <property type="protein sequence ID" value="RHK03659.1"/>
    <property type="molecule type" value="Genomic_DNA"/>
</dbReference>
<organism evidence="7 8">
    <name type="scientific">Enterococcus casseliflavus</name>
    <name type="common">Enterococcus flavescens</name>
    <dbReference type="NCBI Taxonomy" id="37734"/>
    <lineage>
        <taxon>Bacteria</taxon>
        <taxon>Bacillati</taxon>
        <taxon>Bacillota</taxon>
        <taxon>Bacilli</taxon>
        <taxon>Lactobacillales</taxon>
        <taxon>Enterococcaceae</taxon>
        <taxon>Enterococcus</taxon>
    </lineage>
</organism>
<dbReference type="CDD" id="cd01109">
    <property type="entry name" value="HTH_YyaN"/>
    <property type="match status" value="1"/>
</dbReference>
<keyword evidence="1" id="KW-0678">Repressor</keyword>
<dbReference type="Proteomes" id="UP000286288">
    <property type="component" value="Unassembled WGS sequence"/>
</dbReference>
<reference evidence="7 8" key="1">
    <citation type="submission" date="2018-08" db="EMBL/GenBank/DDBJ databases">
        <title>A genome reference for cultivated species of the human gut microbiota.</title>
        <authorList>
            <person name="Zou Y."/>
            <person name="Xue W."/>
            <person name="Luo G."/>
        </authorList>
    </citation>
    <scope>NUCLEOTIDE SEQUENCE [LARGE SCALE GENOMIC DNA]</scope>
    <source>
        <strain evidence="7 8">AF48-16</strain>
    </source>
</reference>
<dbReference type="GO" id="GO:0003700">
    <property type="term" value="F:DNA-binding transcription factor activity"/>
    <property type="evidence" value="ECO:0007669"/>
    <property type="project" value="InterPro"/>
</dbReference>
<keyword evidence="2" id="KW-0805">Transcription regulation</keyword>
<dbReference type="SUPFAM" id="SSF46955">
    <property type="entry name" value="Putative DNA-binding domain"/>
    <property type="match status" value="1"/>
</dbReference>
<accession>A0A415ENJ5</accession>
<evidence type="ECO:0000256" key="2">
    <source>
        <dbReference type="ARBA" id="ARBA00023015"/>
    </source>
</evidence>
<dbReference type="Gene3D" id="1.10.1660.10">
    <property type="match status" value="1"/>
</dbReference>
<gene>
    <name evidence="7" type="ORF">DW084_17045</name>
</gene>
<proteinExistence type="predicted"/>
<feature type="coiled-coil region" evidence="5">
    <location>
        <begin position="83"/>
        <end position="110"/>
    </location>
</feature>
<dbReference type="PROSITE" id="PS50937">
    <property type="entry name" value="HTH_MERR_2"/>
    <property type="match status" value="1"/>
</dbReference>
<dbReference type="InterPro" id="IPR047057">
    <property type="entry name" value="MerR_fam"/>
</dbReference>
<comment type="caution">
    <text evidence="7">The sequence shown here is derived from an EMBL/GenBank/DDBJ whole genome shotgun (WGS) entry which is preliminary data.</text>
</comment>
<protein>
    <submittedName>
        <fullName evidence="7">MerR family transcriptional regulator</fullName>
    </submittedName>
</protein>
<dbReference type="AlphaFoldDB" id="A0A415ENJ5"/>
<feature type="domain" description="HTH merR-type" evidence="6">
    <location>
        <begin position="2"/>
        <end position="71"/>
    </location>
</feature>
<dbReference type="PRINTS" id="PR00040">
    <property type="entry name" value="HTHMERR"/>
</dbReference>
<evidence type="ECO:0000256" key="5">
    <source>
        <dbReference type="SAM" id="Coils"/>
    </source>
</evidence>
<evidence type="ECO:0000313" key="8">
    <source>
        <dbReference type="Proteomes" id="UP000286288"/>
    </source>
</evidence>
<evidence type="ECO:0000256" key="1">
    <source>
        <dbReference type="ARBA" id="ARBA00022491"/>
    </source>
</evidence>
<keyword evidence="5" id="KW-0175">Coiled coil</keyword>
<dbReference type="PANTHER" id="PTHR30204">
    <property type="entry name" value="REDOX-CYCLING DRUG-SENSING TRANSCRIPTIONAL ACTIVATOR SOXR"/>
    <property type="match status" value="1"/>
</dbReference>
<dbReference type="PANTHER" id="PTHR30204:SF69">
    <property type="entry name" value="MERR-FAMILY TRANSCRIPTIONAL REGULATOR"/>
    <property type="match status" value="1"/>
</dbReference>
<keyword evidence="3" id="KW-0238">DNA-binding</keyword>
<name>A0A415ENJ5_ENTCA</name>
<dbReference type="InterPro" id="IPR000551">
    <property type="entry name" value="MerR-type_HTH_dom"/>
</dbReference>